<dbReference type="NCBIfam" id="NF009327">
    <property type="entry name" value="PRK12684.1"/>
    <property type="match status" value="1"/>
</dbReference>
<dbReference type="STRING" id="1122190.GCA_000621105_00139"/>
<dbReference type="GO" id="GO:0000976">
    <property type="term" value="F:transcription cis-regulatory region binding"/>
    <property type="evidence" value="ECO:0007669"/>
    <property type="project" value="TreeGrafter"/>
</dbReference>
<organism evidence="6 7">
    <name type="scientific">Mannheimia granulomatis</name>
    <dbReference type="NCBI Taxonomy" id="85402"/>
    <lineage>
        <taxon>Bacteria</taxon>
        <taxon>Pseudomonadati</taxon>
        <taxon>Pseudomonadota</taxon>
        <taxon>Gammaproteobacteria</taxon>
        <taxon>Pasteurellales</taxon>
        <taxon>Pasteurellaceae</taxon>
        <taxon>Mannheimia</taxon>
    </lineage>
</organism>
<dbReference type="PROSITE" id="PS50931">
    <property type="entry name" value="HTH_LYSR"/>
    <property type="match status" value="1"/>
</dbReference>
<dbReference type="Proteomes" id="UP000054123">
    <property type="component" value="Unassembled WGS sequence"/>
</dbReference>
<dbReference type="NCBIfam" id="NF009326">
    <property type="entry name" value="PRK12681.1"/>
    <property type="match status" value="1"/>
</dbReference>
<keyword evidence="4" id="KW-0804">Transcription</keyword>
<dbReference type="SUPFAM" id="SSF53850">
    <property type="entry name" value="Periplasmic binding protein-like II"/>
    <property type="match status" value="1"/>
</dbReference>
<dbReference type="EMBL" id="JANJ01000001">
    <property type="protein sequence ID" value="EXI63181.1"/>
    <property type="molecule type" value="Genomic_DNA"/>
</dbReference>
<protein>
    <submittedName>
        <fullName evidence="6">CysB family transcriptional regulator</fullName>
    </submittedName>
</protein>
<sequence length="327" mass="36967">MKLQQLRYIVEIVNQNLNITEAAEALYTSQPGISKQVRLLESELGVNIFERNGKHVKSLTPAGEKIVAIARELLVKTQSIRSVAEEHTRPNKGVLRIATTNTQARYMLPDVINKFKVRYPDVSLHLHQGSPNQIHDALMAGEVDLAITTEAQYLFEEAILLPCYWWNRSVIVRPDHPLATFVNQSEDLTVEELGKYDLITYTFGFTGQSDLDHAFNKDGILPNIVFTATDADVIKTYVRLGLGVGIMASMAYTESDKDLVAIKASHLFQSSMTQIAIKRGTFLRNYTYDFINYFSPHLTRAQVEKAEQLRDKSAISRLFESISLEEK</sequence>
<dbReference type="PRINTS" id="PR00039">
    <property type="entry name" value="HTHLYSR"/>
</dbReference>
<dbReference type="Gene3D" id="1.10.10.10">
    <property type="entry name" value="Winged helix-like DNA-binding domain superfamily/Winged helix DNA-binding domain"/>
    <property type="match status" value="1"/>
</dbReference>
<dbReference type="GO" id="GO:0003700">
    <property type="term" value="F:DNA-binding transcription factor activity"/>
    <property type="evidence" value="ECO:0007669"/>
    <property type="project" value="InterPro"/>
</dbReference>
<evidence type="ECO:0000313" key="6">
    <source>
        <dbReference type="EMBL" id="EXI63181.1"/>
    </source>
</evidence>
<dbReference type="GO" id="GO:0019344">
    <property type="term" value="P:cysteine biosynthetic process"/>
    <property type="evidence" value="ECO:0007669"/>
    <property type="project" value="TreeGrafter"/>
</dbReference>
<dbReference type="InterPro" id="IPR005119">
    <property type="entry name" value="LysR_subst-bd"/>
</dbReference>
<evidence type="ECO:0000259" key="5">
    <source>
        <dbReference type="PROSITE" id="PS50931"/>
    </source>
</evidence>
<dbReference type="PATRIC" id="fig|1450449.3.peg.346"/>
<dbReference type="InterPro" id="IPR036390">
    <property type="entry name" value="WH_DNA-bd_sf"/>
</dbReference>
<dbReference type="PANTHER" id="PTHR30126">
    <property type="entry name" value="HTH-TYPE TRANSCRIPTIONAL REGULATOR"/>
    <property type="match status" value="1"/>
</dbReference>
<keyword evidence="2" id="KW-0805">Transcription regulation</keyword>
<evidence type="ECO:0000256" key="4">
    <source>
        <dbReference type="ARBA" id="ARBA00023163"/>
    </source>
</evidence>
<proteinExistence type="inferred from homology"/>
<dbReference type="InterPro" id="IPR000847">
    <property type="entry name" value="LysR_HTH_N"/>
</dbReference>
<dbReference type="FunFam" id="1.10.10.10:FF:000001">
    <property type="entry name" value="LysR family transcriptional regulator"/>
    <property type="match status" value="1"/>
</dbReference>
<evidence type="ECO:0000313" key="7">
    <source>
        <dbReference type="Proteomes" id="UP000054123"/>
    </source>
</evidence>
<feature type="domain" description="HTH lysR-type" evidence="5">
    <location>
        <begin position="1"/>
        <end position="59"/>
    </location>
</feature>
<dbReference type="SUPFAM" id="SSF46785">
    <property type="entry name" value="Winged helix' DNA-binding domain"/>
    <property type="match status" value="1"/>
</dbReference>
<dbReference type="CDD" id="cd08413">
    <property type="entry name" value="PBP2_CysB_like"/>
    <property type="match status" value="1"/>
</dbReference>
<dbReference type="RefSeq" id="WP_042801468.1">
    <property type="nucleotide sequence ID" value="NZ_AVSP01000004.1"/>
</dbReference>
<accession>A0A011ML00</accession>
<dbReference type="InterPro" id="IPR037423">
    <property type="entry name" value="CysB_PBP2"/>
</dbReference>
<reference evidence="6 7" key="1">
    <citation type="journal article" date="2014" name="Genome Announc.">
        <title>Genome Sequence of a Presumptive Mannheimia haemolytica Strain with an A1/A6-Cross-Reactive Serotype from a White-Tailed Deer (Odocoileus virginianus).</title>
        <authorList>
            <person name="Lawrence P.K."/>
            <person name="Bey R.F."/>
            <person name="Wiener B."/>
            <person name="Kittichotirat W."/>
            <person name="Bumgarner R.E."/>
        </authorList>
    </citation>
    <scope>NUCLEOTIDE SEQUENCE [LARGE SCALE GENOMIC DNA]</scope>
    <source>
        <strain evidence="6 7">PKL10</strain>
    </source>
</reference>
<evidence type="ECO:0000256" key="1">
    <source>
        <dbReference type="ARBA" id="ARBA00009437"/>
    </source>
</evidence>
<dbReference type="AlphaFoldDB" id="A0A011ML00"/>
<dbReference type="InterPro" id="IPR036388">
    <property type="entry name" value="WH-like_DNA-bd_sf"/>
</dbReference>
<keyword evidence="3" id="KW-0238">DNA-binding</keyword>
<dbReference type="Gene3D" id="3.40.190.10">
    <property type="entry name" value="Periplasmic binding protein-like II"/>
    <property type="match status" value="2"/>
</dbReference>
<evidence type="ECO:0000256" key="2">
    <source>
        <dbReference type="ARBA" id="ARBA00023015"/>
    </source>
</evidence>
<gene>
    <name evidence="6" type="primary">cysB</name>
    <name evidence="6" type="ORF">AK33_01925</name>
</gene>
<name>A0A011ML00_9PAST</name>
<evidence type="ECO:0000256" key="3">
    <source>
        <dbReference type="ARBA" id="ARBA00023125"/>
    </source>
</evidence>
<comment type="caution">
    <text evidence="6">The sequence shown here is derived from an EMBL/GenBank/DDBJ whole genome shotgun (WGS) entry which is preliminary data.</text>
</comment>
<dbReference type="PANTHER" id="PTHR30126:SF6">
    <property type="entry name" value="HTH-TYPE TRANSCRIPTIONAL REGULATOR CYSB-RELATED"/>
    <property type="match status" value="1"/>
</dbReference>
<keyword evidence="7" id="KW-1185">Reference proteome</keyword>
<dbReference type="Pfam" id="PF03466">
    <property type="entry name" value="LysR_substrate"/>
    <property type="match status" value="1"/>
</dbReference>
<comment type="similarity">
    <text evidence="1">Belongs to the LysR transcriptional regulatory family.</text>
</comment>
<dbReference type="Pfam" id="PF00126">
    <property type="entry name" value="HTH_1"/>
    <property type="match status" value="1"/>
</dbReference>
<dbReference type="OrthoDB" id="5297026at2"/>